<sequence length="289" mass="32516">MEKEVLEKIESAANDHGEPHWFVDRRLDASQAITVDLPDEFSLDAPNFKRSDKNLAEIAESTGIKVVQLGQRIIKNELPDELDDKGVILTDIFTAFREHPRLIQRYFMDKVIDPNESNLTKYHLAMINSGIFLYISKNVQINTPIDLQMIQDSTVKNPSISHVLIVAEEGSKVTLKQTSTTVGAKENLAQPFVEIVARSGSEVNYESLDKYSSNTRVFFERQGFLNSDAKINWKISLQNGGNTTGKIFNNLFGSNSTVNVEMDSQNTETRLDLGVNKHGKDVNYSETFV</sequence>
<dbReference type="InterPro" id="IPR000825">
    <property type="entry name" value="SUF_FeS_clus_asmbl_SufBD_core"/>
</dbReference>
<dbReference type="PANTHER" id="PTHR30508:SF1">
    <property type="entry name" value="UPF0051 PROTEIN ABCI8, CHLOROPLASTIC-RELATED"/>
    <property type="match status" value="1"/>
</dbReference>
<feature type="domain" description="SUF system FeS cluster assembly SufBD N-terminal" evidence="3">
    <location>
        <begin position="74"/>
        <end position="146"/>
    </location>
</feature>
<feature type="domain" description="SUF system FeS cluster assembly SufBD core" evidence="2">
    <location>
        <begin position="157"/>
        <end position="260"/>
    </location>
</feature>
<gene>
    <name evidence="4" type="ORF">ACFQ42_04910</name>
</gene>
<organism evidence="4 5">
    <name type="scientific">Companilactobacillus keshanensis</name>
    <dbReference type="NCBI Taxonomy" id="2486003"/>
    <lineage>
        <taxon>Bacteria</taxon>
        <taxon>Bacillati</taxon>
        <taxon>Bacillota</taxon>
        <taxon>Bacilli</taxon>
        <taxon>Lactobacillales</taxon>
        <taxon>Lactobacillaceae</taxon>
        <taxon>Companilactobacillus</taxon>
    </lineage>
</organism>
<reference evidence="5" key="1">
    <citation type="journal article" date="2019" name="Int. J. Syst. Evol. Microbiol.">
        <title>The Global Catalogue of Microorganisms (GCM) 10K type strain sequencing project: providing services to taxonomists for standard genome sequencing and annotation.</title>
        <authorList>
            <consortium name="The Broad Institute Genomics Platform"/>
            <consortium name="The Broad Institute Genome Sequencing Center for Infectious Disease"/>
            <person name="Wu L."/>
            <person name="Ma J."/>
        </authorList>
    </citation>
    <scope>NUCLEOTIDE SEQUENCE [LARGE SCALE GENOMIC DNA]</scope>
    <source>
        <strain evidence="5">CCM 8936</strain>
    </source>
</reference>
<dbReference type="InterPro" id="IPR045595">
    <property type="entry name" value="SufBD_N"/>
</dbReference>
<evidence type="ECO:0000256" key="1">
    <source>
        <dbReference type="ARBA" id="ARBA00043967"/>
    </source>
</evidence>
<evidence type="ECO:0000313" key="5">
    <source>
        <dbReference type="Proteomes" id="UP001597251"/>
    </source>
</evidence>
<evidence type="ECO:0000313" key="4">
    <source>
        <dbReference type="EMBL" id="MFD1418075.1"/>
    </source>
</evidence>
<dbReference type="Pfam" id="PF01458">
    <property type="entry name" value="SUFBD_core"/>
    <property type="match status" value="1"/>
</dbReference>
<evidence type="ECO:0000259" key="3">
    <source>
        <dbReference type="Pfam" id="PF19295"/>
    </source>
</evidence>
<dbReference type="Pfam" id="PF19295">
    <property type="entry name" value="SufBD_N"/>
    <property type="match status" value="1"/>
</dbReference>
<comment type="caution">
    <text evidence="4">The sequence shown here is derived from an EMBL/GenBank/DDBJ whole genome shotgun (WGS) entry which is preliminary data.</text>
</comment>
<dbReference type="SUPFAM" id="SSF101960">
    <property type="entry name" value="Stabilizer of iron transporter SufD"/>
    <property type="match status" value="1"/>
</dbReference>
<protein>
    <submittedName>
        <fullName evidence="4">SufD family Fe-S cluster assembly protein</fullName>
    </submittedName>
</protein>
<comment type="similarity">
    <text evidence="1">Belongs to the iron-sulfur cluster assembly SufBD family.</text>
</comment>
<evidence type="ECO:0000259" key="2">
    <source>
        <dbReference type="Pfam" id="PF01458"/>
    </source>
</evidence>
<dbReference type="EMBL" id="JBHTOI010000033">
    <property type="protein sequence ID" value="MFD1418075.1"/>
    <property type="molecule type" value="Genomic_DNA"/>
</dbReference>
<accession>A0ABW4BTL3</accession>
<dbReference type="Proteomes" id="UP001597251">
    <property type="component" value="Unassembled WGS sequence"/>
</dbReference>
<dbReference type="InterPro" id="IPR055346">
    <property type="entry name" value="Fe-S_cluster_assembly_SufBD"/>
</dbReference>
<proteinExistence type="inferred from homology"/>
<keyword evidence="5" id="KW-1185">Reference proteome</keyword>
<dbReference type="InterPro" id="IPR037284">
    <property type="entry name" value="SUF_FeS_clus_asmbl_SufBD_sf"/>
</dbReference>
<dbReference type="RefSeq" id="WP_164505352.1">
    <property type="nucleotide sequence ID" value="NZ_JBHTOI010000033.1"/>
</dbReference>
<name>A0ABW4BTL3_9LACO</name>
<dbReference type="PANTHER" id="PTHR30508">
    <property type="entry name" value="FES CLUSTER ASSEMBLY PROTEIN SUF"/>
    <property type="match status" value="1"/>
</dbReference>